<dbReference type="SMART" id="SM00448">
    <property type="entry name" value="REC"/>
    <property type="match status" value="1"/>
</dbReference>
<dbReference type="SUPFAM" id="SSF52540">
    <property type="entry name" value="P-loop containing nucleoside triphosphate hydrolases"/>
    <property type="match status" value="1"/>
</dbReference>
<evidence type="ECO:0000256" key="1">
    <source>
        <dbReference type="ARBA" id="ARBA00022679"/>
    </source>
</evidence>
<dbReference type="InterPro" id="IPR001789">
    <property type="entry name" value="Sig_transdc_resp-reg_receiver"/>
</dbReference>
<evidence type="ECO:0000256" key="6">
    <source>
        <dbReference type="ARBA" id="ARBA00023125"/>
    </source>
</evidence>
<keyword evidence="7" id="KW-0010">Activator</keyword>
<dbReference type="Pfam" id="PF00158">
    <property type="entry name" value="Sigma54_activat"/>
    <property type="match status" value="1"/>
</dbReference>
<evidence type="ECO:0000259" key="10">
    <source>
        <dbReference type="PROSITE" id="PS50045"/>
    </source>
</evidence>
<keyword evidence="9" id="KW-0597">Phosphoprotein</keyword>
<dbReference type="Pfam" id="PF00072">
    <property type="entry name" value="Response_reg"/>
    <property type="match status" value="1"/>
</dbReference>
<dbReference type="Pfam" id="PF01590">
    <property type="entry name" value="GAF"/>
    <property type="match status" value="1"/>
</dbReference>
<dbReference type="SUPFAM" id="SSF52172">
    <property type="entry name" value="CheY-like"/>
    <property type="match status" value="1"/>
</dbReference>
<dbReference type="SMART" id="SM00382">
    <property type="entry name" value="AAA"/>
    <property type="match status" value="1"/>
</dbReference>
<keyword evidence="3" id="KW-0418">Kinase</keyword>
<keyword evidence="8" id="KW-0804">Transcription</keyword>
<dbReference type="EMBL" id="JAGETZ010000012">
    <property type="protein sequence ID" value="MBO2011586.1"/>
    <property type="molecule type" value="Genomic_DNA"/>
</dbReference>
<dbReference type="Gene3D" id="3.40.50.300">
    <property type="entry name" value="P-loop containing nucleotide triphosphate hydrolases"/>
    <property type="match status" value="1"/>
</dbReference>
<dbReference type="InterPro" id="IPR025662">
    <property type="entry name" value="Sigma_54_int_dom_ATP-bd_1"/>
</dbReference>
<dbReference type="PROSITE" id="PS50110">
    <property type="entry name" value="RESPONSE_REGULATORY"/>
    <property type="match status" value="1"/>
</dbReference>
<keyword evidence="13" id="KW-1185">Reference proteome</keyword>
<keyword evidence="5" id="KW-0805">Transcription regulation</keyword>
<evidence type="ECO:0000256" key="3">
    <source>
        <dbReference type="ARBA" id="ARBA00022777"/>
    </source>
</evidence>
<dbReference type="InterPro" id="IPR011006">
    <property type="entry name" value="CheY-like_superfamily"/>
</dbReference>
<keyword evidence="4" id="KW-0067">ATP-binding</keyword>
<evidence type="ECO:0000256" key="8">
    <source>
        <dbReference type="ARBA" id="ARBA00023163"/>
    </source>
</evidence>
<dbReference type="Gene3D" id="1.10.10.60">
    <property type="entry name" value="Homeodomain-like"/>
    <property type="match status" value="1"/>
</dbReference>
<organism evidence="12 13">
    <name type="scientific">Hymenobacter negativus</name>
    <dbReference type="NCBI Taxonomy" id="2795026"/>
    <lineage>
        <taxon>Bacteria</taxon>
        <taxon>Pseudomonadati</taxon>
        <taxon>Bacteroidota</taxon>
        <taxon>Cytophagia</taxon>
        <taxon>Cytophagales</taxon>
        <taxon>Hymenobacteraceae</taxon>
        <taxon>Hymenobacter</taxon>
    </lineage>
</organism>
<evidence type="ECO:0000313" key="12">
    <source>
        <dbReference type="EMBL" id="MBO2011586.1"/>
    </source>
</evidence>
<evidence type="ECO:0000256" key="7">
    <source>
        <dbReference type="ARBA" id="ARBA00023159"/>
    </source>
</evidence>
<accession>A0ABS3QKH4</accession>
<dbReference type="SUPFAM" id="SSF55781">
    <property type="entry name" value="GAF domain-like"/>
    <property type="match status" value="2"/>
</dbReference>
<dbReference type="Gene3D" id="1.10.8.60">
    <property type="match status" value="1"/>
</dbReference>
<dbReference type="SMART" id="SM00065">
    <property type="entry name" value="GAF"/>
    <property type="match status" value="1"/>
</dbReference>
<feature type="domain" description="Sigma-54 factor interaction" evidence="10">
    <location>
        <begin position="531"/>
        <end position="760"/>
    </location>
</feature>
<sequence length="844" mass="93129">MLPTSALSALPSLLIVEDEFVIANGLRRILEKEGYQVTGIAVSVAKAQTLVAEQRPDIVLLDIFLKGEETGIDLAHWLKEQDIPFVFLSANLTDSVLEEAKVTEPYGFLNKPFRERDVLSTLEIARYRHAHSAEAKLRQQQSIQMAVNNAIVTLHDRDELCQAIAVQLNKVVPFSMFSLRLALPEEAAFYWVTLQQTAGGDFEPVQIPVQVRREAIQEFQRKLADSLAGAPPEEAGLFTGAAFEALCARYTPARSSRSDFGMQALALFPVALKQRNSSTTIQLACTEPNGFTPKDYAAVELLIPQVALAVDNLLASEEIEARRQLKATELGVVRAFQNGKDLAETTRQVAAAIHELLPIDVLCIYWPDQAPELIMSTATVEWQTGLFETPPTERIVPPAEVVESATWQQAWATLPAELSSLGLFVGEEYEQMQARNAAIQFSANVLATKSLICVPITLKNNSVASLLVASKTAFAFTAHDMRTMQSLGEQVALGLENLLAFERIQLLSEQLERENRYLVEEIKISQTFGEIVGTSPAMLNIFNSIGQVAPTDYTVLVLGETGTGKELIARAVHNVSKRKDRTMIKVNCAALPAQLIESELFGHERGSYTGATEQRIGKFELAHKSTIFLDEIGELPLELQAKLLRVLQEGEIERLGGKGIINVDVRVIAATNRNLLQEVAAGRFRSDLYYRLNVFPVLVPPLRERQDDILPLAMHFLQKIGKKMGKPLTGLSQSTLHQLRQYPWPGNIREMEHVLERAAILSRTATVELAEPLQMHPAPPAPAAQAPAARLAQPLDEAMRETILAALAQTHYRIRGAGGAAELLDIKPTTLEARMKKLRIGPNS</sequence>
<dbReference type="InterPro" id="IPR058031">
    <property type="entry name" value="AAA_lid_NorR"/>
</dbReference>
<dbReference type="InterPro" id="IPR027417">
    <property type="entry name" value="P-loop_NTPase"/>
</dbReference>
<dbReference type="Gene3D" id="3.40.50.2300">
    <property type="match status" value="1"/>
</dbReference>
<dbReference type="Proteomes" id="UP000664369">
    <property type="component" value="Unassembled WGS sequence"/>
</dbReference>
<evidence type="ECO:0000313" key="13">
    <source>
        <dbReference type="Proteomes" id="UP000664369"/>
    </source>
</evidence>
<reference evidence="12 13" key="1">
    <citation type="submission" date="2021-03" db="EMBL/GenBank/DDBJ databases">
        <authorList>
            <person name="Kim M.K."/>
        </authorList>
    </citation>
    <scope>NUCLEOTIDE SEQUENCE [LARGE SCALE GENOMIC DNA]</scope>
    <source>
        <strain evidence="12 13">BT442</strain>
    </source>
</reference>
<dbReference type="CDD" id="cd17534">
    <property type="entry name" value="REC_DC-like"/>
    <property type="match status" value="1"/>
</dbReference>
<dbReference type="InterPro" id="IPR003593">
    <property type="entry name" value="AAA+_ATPase"/>
</dbReference>
<protein>
    <submittedName>
        <fullName evidence="12">Sigma 54-interacting transcriptional regulator</fullName>
    </submittedName>
</protein>
<proteinExistence type="predicted"/>
<dbReference type="RefSeq" id="WP_208177279.1">
    <property type="nucleotide sequence ID" value="NZ_JAGETZ010000012.1"/>
</dbReference>
<dbReference type="PROSITE" id="PS50045">
    <property type="entry name" value="SIGMA54_INTERACT_4"/>
    <property type="match status" value="1"/>
</dbReference>
<dbReference type="CDD" id="cd00009">
    <property type="entry name" value="AAA"/>
    <property type="match status" value="1"/>
</dbReference>
<dbReference type="PANTHER" id="PTHR32071">
    <property type="entry name" value="TRANSCRIPTIONAL REGULATORY PROTEIN"/>
    <property type="match status" value="1"/>
</dbReference>
<dbReference type="PROSITE" id="PS00675">
    <property type="entry name" value="SIGMA54_INTERACT_1"/>
    <property type="match status" value="1"/>
</dbReference>
<evidence type="ECO:0000259" key="11">
    <source>
        <dbReference type="PROSITE" id="PS50110"/>
    </source>
</evidence>
<dbReference type="Pfam" id="PF25601">
    <property type="entry name" value="AAA_lid_14"/>
    <property type="match status" value="1"/>
</dbReference>
<dbReference type="InterPro" id="IPR029016">
    <property type="entry name" value="GAF-like_dom_sf"/>
</dbReference>
<dbReference type="InterPro" id="IPR002078">
    <property type="entry name" value="Sigma_54_int"/>
</dbReference>
<dbReference type="InterPro" id="IPR003018">
    <property type="entry name" value="GAF"/>
</dbReference>
<comment type="caution">
    <text evidence="12">The sequence shown here is derived from an EMBL/GenBank/DDBJ whole genome shotgun (WGS) entry which is preliminary data.</text>
</comment>
<evidence type="ECO:0000256" key="4">
    <source>
        <dbReference type="ARBA" id="ARBA00022840"/>
    </source>
</evidence>
<evidence type="ECO:0000256" key="9">
    <source>
        <dbReference type="PROSITE-ProRule" id="PRU00169"/>
    </source>
</evidence>
<feature type="modified residue" description="4-aspartylphosphate" evidence="9">
    <location>
        <position position="62"/>
    </location>
</feature>
<name>A0ABS3QKH4_9BACT</name>
<keyword evidence="1" id="KW-0808">Transferase</keyword>
<dbReference type="PANTHER" id="PTHR32071:SF117">
    <property type="entry name" value="PTS-DEPENDENT DIHYDROXYACETONE KINASE OPERON REGULATORY PROTEIN-RELATED"/>
    <property type="match status" value="1"/>
</dbReference>
<gene>
    <name evidence="12" type="ORF">J4E00_21145</name>
</gene>
<evidence type="ECO:0000256" key="5">
    <source>
        <dbReference type="ARBA" id="ARBA00023015"/>
    </source>
</evidence>
<evidence type="ECO:0000256" key="2">
    <source>
        <dbReference type="ARBA" id="ARBA00022741"/>
    </source>
</evidence>
<keyword evidence="2" id="KW-0547">Nucleotide-binding</keyword>
<dbReference type="Gene3D" id="3.30.450.40">
    <property type="match status" value="2"/>
</dbReference>
<feature type="domain" description="Response regulatory" evidence="11">
    <location>
        <begin position="12"/>
        <end position="126"/>
    </location>
</feature>
<keyword evidence="6" id="KW-0238">DNA-binding</keyword>